<keyword evidence="2" id="KW-1185">Reference proteome</keyword>
<gene>
    <name evidence="1" type="ORF">GCM10007907_17670</name>
</gene>
<evidence type="ECO:0000313" key="2">
    <source>
        <dbReference type="Proteomes" id="UP001156706"/>
    </source>
</evidence>
<organism evidence="1 2">
    <name type="scientific">Chitinimonas prasina</name>
    <dbReference type="NCBI Taxonomy" id="1434937"/>
    <lineage>
        <taxon>Bacteria</taxon>
        <taxon>Pseudomonadati</taxon>
        <taxon>Pseudomonadota</taxon>
        <taxon>Betaproteobacteria</taxon>
        <taxon>Neisseriales</taxon>
        <taxon>Chitinibacteraceae</taxon>
        <taxon>Chitinimonas</taxon>
    </lineage>
</organism>
<reference evidence="2" key="1">
    <citation type="journal article" date="2019" name="Int. J. Syst. Evol. Microbiol.">
        <title>The Global Catalogue of Microorganisms (GCM) 10K type strain sequencing project: providing services to taxonomists for standard genome sequencing and annotation.</title>
        <authorList>
            <consortium name="The Broad Institute Genomics Platform"/>
            <consortium name="The Broad Institute Genome Sequencing Center for Infectious Disease"/>
            <person name="Wu L."/>
            <person name="Ma J."/>
        </authorList>
    </citation>
    <scope>NUCLEOTIDE SEQUENCE [LARGE SCALE GENOMIC DNA]</scope>
    <source>
        <strain evidence="2">NBRC 110044</strain>
    </source>
</reference>
<comment type="caution">
    <text evidence="1">The sequence shown here is derived from an EMBL/GenBank/DDBJ whole genome shotgun (WGS) entry which is preliminary data.</text>
</comment>
<protein>
    <submittedName>
        <fullName evidence="1">Uncharacterized protein</fullName>
    </submittedName>
</protein>
<dbReference type="EMBL" id="BSOG01000002">
    <property type="protein sequence ID" value="GLR12977.1"/>
    <property type="molecule type" value="Genomic_DNA"/>
</dbReference>
<evidence type="ECO:0000313" key="1">
    <source>
        <dbReference type="EMBL" id="GLR12977.1"/>
    </source>
</evidence>
<dbReference type="Proteomes" id="UP001156706">
    <property type="component" value="Unassembled WGS sequence"/>
</dbReference>
<proteinExistence type="predicted"/>
<sequence>MKLNLDWAAPVVPGRTMMGLGLGMGENEVWSLLEEGRVGSKDGDGKFQVKFTNSPLLLVEPAIGGAVLRDVNSNNPNTHEFDEVFSMGFKDGLLMHLVASLTYGASLCHYKGKMWNDIELGSPVALILKYCEVEFDSGDELFYPVNAEFFGFSIGGASSSLEEDPSQTVSYMRIYAIGDLMQETKSDGC</sequence>
<name>A0ABQ5YDD8_9NEIS</name>
<accession>A0ABQ5YDD8</accession>
<dbReference type="RefSeq" id="WP_284196099.1">
    <property type="nucleotide sequence ID" value="NZ_BSOG01000002.1"/>
</dbReference>